<keyword evidence="6" id="KW-0418">Kinase</keyword>
<evidence type="ECO:0000313" key="15">
    <source>
        <dbReference type="Proteomes" id="UP001150569"/>
    </source>
</evidence>
<dbReference type="InterPro" id="IPR000719">
    <property type="entry name" value="Prot_kinase_dom"/>
</dbReference>
<dbReference type="PANTHER" id="PTHR48012:SF10">
    <property type="entry name" value="FI20177P1"/>
    <property type="match status" value="1"/>
</dbReference>
<keyword evidence="7 10" id="KW-0067">ATP-binding</keyword>
<sequence length="808" mass="85642">MLRQNAQGLTSVDPEELYVRQQKIGKGSFGEVYKGYDRSNKRPVAIKIIDLESAEDEIEDIQLEIQILAQMDSPFVTRYFGSYLKGSNLWIVMEYCAGGSCADLMKPGLIPELYIAIIMREIIRGLEYLHNEKKLHRDIKAANILISSTGDIKLADFGVSGQLSATMTKKNTFVGTPFWMAPEVIKQSGYGPKADIWSLGITAIELAKGQPPYAELHPMKVLFLIPKNEPPVLAGDFSKPFKEFVALCLNKDPSLRPTARDLLKHRFIRSARKTSYLIDLIERRDRFLMARGGPSLAQIGITPRPRPPAGKHESSEPPSESSGGEDNWDFGTVKPVPAKPTTTTSASPLPPLPVPRAPPGPSRGYSSDASESTDLAPPSSGQYRQRAASAIPTPAYGGDLPTPAKPAAHGAHPMSNPPSPRAHPHNRPSTPSGLERPGYRSNQPPAGREISSPLPSGPGAHRPLSMPPTKTAAPAVSRAKEATPLPATPSTPTRPTGSVPPIDRTTSFGNARSNGPTGPPPPLASTKPVLSSSPSAIKAPVPSKLPSTEFKNNLFISNYLRRGSPSNDSSSETAEPAAREPPRPIQTSHPVPAASPAPPAGPGFRGPGSGASSPAPPASPSGNREFTPQLRRVTNPIGMQALPTKTGTSPTPSRLPHPPKSTGGGGGPGSPTTAKPISAVTPVNASSSGSPSAASFQPRTTHGSGFGGMGGPTPGNVAGVPGSPSSNRVTFTFTSPHTSHRQVIDPVIRQMQLRTPHLPARNALKTLGEAFHRVEMEIPGIAEKLLQAWVDASREVRAPGVSRPQTPR</sequence>
<dbReference type="Pfam" id="PF00069">
    <property type="entry name" value="Pkinase"/>
    <property type="match status" value="1"/>
</dbReference>
<evidence type="ECO:0000256" key="8">
    <source>
        <dbReference type="ARBA" id="ARBA00047899"/>
    </source>
</evidence>
<feature type="compositionally biased region" description="Polar residues" evidence="12">
    <location>
        <begin position="643"/>
        <end position="652"/>
    </location>
</feature>
<dbReference type="OrthoDB" id="248923at2759"/>
<dbReference type="PROSITE" id="PS00107">
    <property type="entry name" value="PROTEIN_KINASE_ATP"/>
    <property type="match status" value="1"/>
</dbReference>
<gene>
    <name evidence="14" type="ORF">IWQ60_008104</name>
</gene>
<evidence type="ECO:0000313" key="14">
    <source>
        <dbReference type="EMBL" id="KAJ1916437.1"/>
    </source>
</evidence>
<feature type="compositionally biased region" description="Low complexity" evidence="12">
    <location>
        <begin position="685"/>
        <end position="695"/>
    </location>
</feature>
<dbReference type="InterPro" id="IPR011009">
    <property type="entry name" value="Kinase-like_dom_sf"/>
</dbReference>
<dbReference type="GO" id="GO:0004674">
    <property type="term" value="F:protein serine/threonine kinase activity"/>
    <property type="evidence" value="ECO:0007669"/>
    <property type="project" value="UniProtKB-KW"/>
</dbReference>
<feature type="region of interest" description="Disordered" evidence="12">
    <location>
        <begin position="296"/>
        <end position="724"/>
    </location>
</feature>
<keyword evidence="5 10" id="KW-0547">Nucleotide-binding</keyword>
<feature type="domain" description="Protein kinase" evidence="13">
    <location>
        <begin position="18"/>
        <end position="268"/>
    </location>
</feature>
<reference evidence="14" key="1">
    <citation type="submission" date="2022-07" db="EMBL/GenBank/DDBJ databases">
        <title>Phylogenomic reconstructions and comparative analyses of Kickxellomycotina fungi.</title>
        <authorList>
            <person name="Reynolds N.K."/>
            <person name="Stajich J.E."/>
            <person name="Barry K."/>
            <person name="Grigoriev I.V."/>
            <person name="Crous P."/>
            <person name="Smith M.E."/>
        </authorList>
    </citation>
    <scope>NUCLEOTIDE SEQUENCE</scope>
    <source>
        <strain evidence="14">RSA 861</strain>
    </source>
</reference>
<feature type="compositionally biased region" description="Low complexity" evidence="12">
    <location>
        <begin position="316"/>
        <end position="347"/>
    </location>
</feature>
<feature type="compositionally biased region" description="Polar residues" evidence="12">
    <location>
        <begin position="504"/>
        <end position="516"/>
    </location>
</feature>
<keyword evidence="3" id="KW-0723">Serine/threonine-protein kinase</keyword>
<evidence type="ECO:0000256" key="10">
    <source>
        <dbReference type="PROSITE-ProRule" id="PRU10141"/>
    </source>
</evidence>
<feature type="coiled-coil region" evidence="11">
    <location>
        <begin position="44"/>
        <end position="71"/>
    </location>
</feature>
<keyword evidence="11" id="KW-0175">Coiled coil</keyword>
<dbReference type="PANTHER" id="PTHR48012">
    <property type="entry name" value="STERILE20-LIKE KINASE, ISOFORM B-RELATED"/>
    <property type="match status" value="1"/>
</dbReference>
<feature type="compositionally biased region" description="Polar residues" evidence="12">
    <location>
        <begin position="545"/>
        <end position="556"/>
    </location>
</feature>
<comment type="caution">
    <text evidence="14">The sequence shown here is derived from an EMBL/GenBank/DDBJ whole genome shotgun (WGS) entry which is preliminary data.</text>
</comment>
<keyword evidence="4" id="KW-0808">Transferase</keyword>
<dbReference type="Gene3D" id="1.10.510.10">
    <property type="entry name" value="Transferase(Phosphotransferase) domain 1"/>
    <property type="match status" value="1"/>
</dbReference>
<dbReference type="Gene3D" id="3.30.200.20">
    <property type="entry name" value="Phosphorylase Kinase, domain 1"/>
    <property type="match status" value="1"/>
</dbReference>
<comment type="similarity">
    <text evidence="1">Belongs to the protein kinase superfamily. STE Ser/Thr protein kinase family. STE20 subfamily.</text>
</comment>
<evidence type="ECO:0000256" key="2">
    <source>
        <dbReference type="ARBA" id="ARBA00012513"/>
    </source>
</evidence>
<evidence type="ECO:0000256" key="1">
    <source>
        <dbReference type="ARBA" id="ARBA00008874"/>
    </source>
</evidence>
<feature type="compositionally biased region" description="Low complexity" evidence="12">
    <location>
        <begin position="483"/>
        <end position="501"/>
    </location>
</feature>
<feature type="compositionally biased region" description="Pro residues" evidence="12">
    <location>
        <begin position="348"/>
        <end position="361"/>
    </location>
</feature>
<protein>
    <recommendedName>
        <fullName evidence="2">non-specific serine/threonine protein kinase</fullName>
        <ecNumber evidence="2">2.7.11.1</ecNumber>
    </recommendedName>
</protein>
<keyword evidence="15" id="KW-1185">Reference proteome</keyword>
<dbReference type="PROSITE" id="PS50011">
    <property type="entry name" value="PROTEIN_KINASE_DOM"/>
    <property type="match status" value="1"/>
</dbReference>
<evidence type="ECO:0000256" key="9">
    <source>
        <dbReference type="ARBA" id="ARBA00048679"/>
    </source>
</evidence>
<feature type="binding site" evidence="10">
    <location>
        <position position="47"/>
    </location>
    <ligand>
        <name>ATP</name>
        <dbReference type="ChEBI" id="CHEBI:30616"/>
    </ligand>
</feature>
<feature type="compositionally biased region" description="Polar residues" evidence="12">
    <location>
        <begin position="365"/>
        <end position="383"/>
    </location>
</feature>
<evidence type="ECO:0000256" key="4">
    <source>
        <dbReference type="ARBA" id="ARBA00022679"/>
    </source>
</evidence>
<dbReference type="GO" id="GO:0005737">
    <property type="term" value="C:cytoplasm"/>
    <property type="evidence" value="ECO:0007669"/>
    <property type="project" value="TreeGrafter"/>
</dbReference>
<dbReference type="EC" id="2.7.11.1" evidence="2"/>
<dbReference type="InterPro" id="IPR017441">
    <property type="entry name" value="Protein_kinase_ATP_BS"/>
</dbReference>
<dbReference type="GO" id="GO:0005524">
    <property type="term" value="F:ATP binding"/>
    <property type="evidence" value="ECO:0007669"/>
    <property type="project" value="UniProtKB-UniRule"/>
</dbReference>
<dbReference type="InterPro" id="IPR050629">
    <property type="entry name" value="STE20/SPS1-PAK"/>
</dbReference>
<dbReference type="AlphaFoldDB" id="A0A9W7ZTQ9"/>
<accession>A0A9W7ZTQ9</accession>
<evidence type="ECO:0000259" key="13">
    <source>
        <dbReference type="PROSITE" id="PS50011"/>
    </source>
</evidence>
<proteinExistence type="inferred from homology"/>
<dbReference type="SMART" id="SM00220">
    <property type="entry name" value="S_TKc"/>
    <property type="match status" value="1"/>
</dbReference>
<evidence type="ECO:0000256" key="6">
    <source>
        <dbReference type="ARBA" id="ARBA00022777"/>
    </source>
</evidence>
<dbReference type="Proteomes" id="UP001150569">
    <property type="component" value="Unassembled WGS sequence"/>
</dbReference>
<comment type="catalytic activity">
    <reaction evidence="8">
        <text>L-threonyl-[protein] + ATP = O-phospho-L-threonyl-[protein] + ADP + H(+)</text>
        <dbReference type="Rhea" id="RHEA:46608"/>
        <dbReference type="Rhea" id="RHEA-COMP:11060"/>
        <dbReference type="Rhea" id="RHEA-COMP:11605"/>
        <dbReference type="ChEBI" id="CHEBI:15378"/>
        <dbReference type="ChEBI" id="CHEBI:30013"/>
        <dbReference type="ChEBI" id="CHEBI:30616"/>
        <dbReference type="ChEBI" id="CHEBI:61977"/>
        <dbReference type="ChEBI" id="CHEBI:456216"/>
        <dbReference type="EC" id="2.7.11.1"/>
    </reaction>
</comment>
<feature type="compositionally biased region" description="Gly residues" evidence="12">
    <location>
        <begin position="704"/>
        <end position="713"/>
    </location>
</feature>
<evidence type="ECO:0000256" key="11">
    <source>
        <dbReference type="SAM" id="Coils"/>
    </source>
</evidence>
<dbReference type="CDD" id="cd06609">
    <property type="entry name" value="STKc_MST3_like"/>
    <property type="match status" value="1"/>
</dbReference>
<dbReference type="EMBL" id="JANBPT010000584">
    <property type="protein sequence ID" value="KAJ1916437.1"/>
    <property type="molecule type" value="Genomic_DNA"/>
</dbReference>
<dbReference type="FunFam" id="1.10.510.10:FF:000499">
    <property type="entry name" value="Serine/threonine-protein kinase KIC1"/>
    <property type="match status" value="1"/>
</dbReference>
<evidence type="ECO:0000256" key="3">
    <source>
        <dbReference type="ARBA" id="ARBA00022527"/>
    </source>
</evidence>
<organism evidence="14 15">
    <name type="scientific">Tieghemiomyces parasiticus</name>
    <dbReference type="NCBI Taxonomy" id="78921"/>
    <lineage>
        <taxon>Eukaryota</taxon>
        <taxon>Fungi</taxon>
        <taxon>Fungi incertae sedis</taxon>
        <taxon>Zoopagomycota</taxon>
        <taxon>Kickxellomycotina</taxon>
        <taxon>Dimargaritomycetes</taxon>
        <taxon>Dimargaritales</taxon>
        <taxon>Dimargaritaceae</taxon>
        <taxon>Tieghemiomyces</taxon>
    </lineage>
</organism>
<evidence type="ECO:0000256" key="12">
    <source>
        <dbReference type="SAM" id="MobiDB-lite"/>
    </source>
</evidence>
<dbReference type="SUPFAM" id="SSF56112">
    <property type="entry name" value="Protein kinase-like (PK-like)"/>
    <property type="match status" value="1"/>
</dbReference>
<comment type="catalytic activity">
    <reaction evidence="9">
        <text>L-seryl-[protein] + ATP = O-phospho-L-seryl-[protein] + ADP + H(+)</text>
        <dbReference type="Rhea" id="RHEA:17989"/>
        <dbReference type="Rhea" id="RHEA-COMP:9863"/>
        <dbReference type="Rhea" id="RHEA-COMP:11604"/>
        <dbReference type="ChEBI" id="CHEBI:15378"/>
        <dbReference type="ChEBI" id="CHEBI:29999"/>
        <dbReference type="ChEBI" id="CHEBI:30616"/>
        <dbReference type="ChEBI" id="CHEBI:83421"/>
        <dbReference type="ChEBI" id="CHEBI:456216"/>
        <dbReference type="EC" id="2.7.11.1"/>
    </reaction>
</comment>
<name>A0A9W7ZTQ9_9FUNG</name>
<evidence type="ECO:0000256" key="7">
    <source>
        <dbReference type="ARBA" id="ARBA00022840"/>
    </source>
</evidence>
<evidence type="ECO:0000256" key="5">
    <source>
        <dbReference type="ARBA" id="ARBA00022741"/>
    </source>
</evidence>